<keyword evidence="3" id="KW-1185">Reference proteome</keyword>
<evidence type="ECO:0000259" key="1">
    <source>
        <dbReference type="Pfam" id="PF07727"/>
    </source>
</evidence>
<evidence type="ECO:0000313" key="3">
    <source>
        <dbReference type="Proteomes" id="UP001157418"/>
    </source>
</evidence>
<dbReference type="AlphaFoldDB" id="A0AAU9LYB5"/>
<dbReference type="SUPFAM" id="SSF56672">
    <property type="entry name" value="DNA/RNA polymerases"/>
    <property type="match status" value="1"/>
</dbReference>
<dbReference type="PANTHER" id="PTHR11439:SF517">
    <property type="entry name" value="CYSTEINE-RICH RLK (RECEPTOR-LIKE PROTEIN KINASE) 8"/>
    <property type="match status" value="1"/>
</dbReference>
<dbReference type="InterPro" id="IPR013103">
    <property type="entry name" value="RVT_2"/>
</dbReference>
<dbReference type="Pfam" id="PF07727">
    <property type="entry name" value="RVT_2"/>
    <property type="match status" value="1"/>
</dbReference>
<protein>
    <recommendedName>
        <fullName evidence="1">Reverse transcriptase Ty1/copia-type domain-containing protein</fullName>
    </recommendedName>
</protein>
<sequence>MVNVALDHTDWVQAMQDELHEFERNRVWRLIPTPKDASVVGLKWVFRNKLDKEGNVIRNKARLVVKGYCQEEGIDYEETFSPVARLESVRIFLAYAAHKDFKVFQMDVKCAFLNRELEETVYGEQPPRFVNEKYPDHCYVLDKAVYGLEQAPRAWYETLTRFLKMSKFKQGSVDPTVFRKKEGTKRHFYQPGGLHEEHAGEVQYDGRFEGAGSHGVCTKLTPSLEKPVVDVTLYRQMIGSLMYLTPSRPDIMFSVGYCARFQANPREPHMVAVKNIFRYLKRTSSLSLWYPTRSGFFVQAFSDADLGGCGLDRKSTNGGCQFVDGKLVSWQSEKQTCVCLSAAEAEYIPATSCTSQVI</sequence>
<dbReference type="CDD" id="cd09272">
    <property type="entry name" value="RNase_HI_RT_Ty1"/>
    <property type="match status" value="1"/>
</dbReference>
<name>A0AAU9LYB5_9ASTR</name>
<comment type="caution">
    <text evidence="2">The sequence shown here is derived from an EMBL/GenBank/DDBJ whole genome shotgun (WGS) entry which is preliminary data.</text>
</comment>
<feature type="domain" description="Reverse transcriptase Ty1/copia-type" evidence="1">
    <location>
        <begin position="25"/>
        <end position="186"/>
    </location>
</feature>
<evidence type="ECO:0000313" key="2">
    <source>
        <dbReference type="EMBL" id="CAH1413683.1"/>
    </source>
</evidence>
<dbReference type="Proteomes" id="UP001157418">
    <property type="component" value="Unassembled WGS sequence"/>
</dbReference>
<dbReference type="EMBL" id="CAKMRJ010000001">
    <property type="protein sequence ID" value="CAH1413683.1"/>
    <property type="molecule type" value="Genomic_DNA"/>
</dbReference>
<organism evidence="2 3">
    <name type="scientific">Lactuca virosa</name>
    <dbReference type="NCBI Taxonomy" id="75947"/>
    <lineage>
        <taxon>Eukaryota</taxon>
        <taxon>Viridiplantae</taxon>
        <taxon>Streptophyta</taxon>
        <taxon>Embryophyta</taxon>
        <taxon>Tracheophyta</taxon>
        <taxon>Spermatophyta</taxon>
        <taxon>Magnoliopsida</taxon>
        <taxon>eudicotyledons</taxon>
        <taxon>Gunneridae</taxon>
        <taxon>Pentapetalae</taxon>
        <taxon>asterids</taxon>
        <taxon>campanulids</taxon>
        <taxon>Asterales</taxon>
        <taxon>Asteraceae</taxon>
        <taxon>Cichorioideae</taxon>
        <taxon>Cichorieae</taxon>
        <taxon>Lactucinae</taxon>
        <taxon>Lactuca</taxon>
    </lineage>
</organism>
<dbReference type="InterPro" id="IPR043502">
    <property type="entry name" value="DNA/RNA_pol_sf"/>
</dbReference>
<dbReference type="PANTHER" id="PTHR11439">
    <property type="entry name" value="GAG-POL-RELATED RETROTRANSPOSON"/>
    <property type="match status" value="1"/>
</dbReference>
<gene>
    <name evidence="2" type="ORF">LVIROSA_LOCUS1636</name>
</gene>
<accession>A0AAU9LYB5</accession>
<proteinExistence type="predicted"/>
<reference evidence="2 3" key="1">
    <citation type="submission" date="2022-01" db="EMBL/GenBank/DDBJ databases">
        <authorList>
            <person name="Xiong W."/>
            <person name="Schranz E."/>
        </authorList>
    </citation>
    <scope>NUCLEOTIDE SEQUENCE [LARGE SCALE GENOMIC DNA]</scope>
</reference>